<dbReference type="Proteomes" id="UP001281614">
    <property type="component" value="Unassembled WGS sequence"/>
</dbReference>
<evidence type="ECO:0000313" key="1">
    <source>
        <dbReference type="EMBL" id="KAK2761103.1"/>
    </source>
</evidence>
<keyword evidence="2" id="KW-1185">Reference proteome</keyword>
<proteinExistence type="predicted"/>
<dbReference type="AlphaFoldDB" id="A0AAD9YHQ7"/>
<reference evidence="1" key="1">
    <citation type="submission" date="2023-02" db="EMBL/GenBank/DDBJ databases">
        <title>Colletotrichum kahawae CIFC_Que2 genome sequencing and assembly.</title>
        <authorList>
            <person name="Baroncelli R."/>
        </authorList>
    </citation>
    <scope>NUCLEOTIDE SEQUENCE</scope>
    <source>
        <strain evidence="1">CIFC_Que2</strain>
    </source>
</reference>
<accession>A0AAD9YHQ7</accession>
<comment type="caution">
    <text evidence="1">The sequence shown here is derived from an EMBL/GenBank/DDBJ whole genome shotgun (WGS) entry which is preliminary data.</text>
</comment>
<protein>
    <submittedName>
        <fullName evidence="1">Uncharacterized protein</fullName>
    </submittedName>
</protein>
<sequence length="78" mass="8640">MPASRILRRYHVCGIRPQIQQDGWVPEVLPIFSAGWATPLAGVAAAARTHLFERGGPGSRMHVSLTLVFTNNEPYRGR</sequence>
<organism evidence="1 2">
    <name type="scientific">Colletotrichum kahawae</name>
    <name type="common">Coffee berry disease fungus</name>
    <dbReference type="NCBI Taxonomy" id="34407"/>
    <lineage>
        <taxon>Eukaryota</taxon>
        <taxon>Fungi</taxon>
        <taxon>Dikarya</taxon>
        <taxon>Ascomycota</taxon>
        <taxon>Pezizomycotina</taxon>
        <taxon>Sordariomycetes</taxon>
        <taxon>Hypocreomycetidae</taxon>
        <taxon>Glomerellales</taxon>
        <taxon>Glomerellaceae</taxon>
        <taxon>Colletotrichum</taxon>
        <taxon>Colletotrichum gloeosporioides species complex</taxon>
    </lineage>
</organism>
<name>A0AAD9YHQ7_COLKA</name>
<dbReference type="EMBL" id="VYYT01000163">
    <property type="protein sequence ID" value="KAK2761103.1"/>
    <property type="molecule type" value="Genomic_DNA"/>
</dbReference>
<gene>
    <name evidence="1" type="ORF">CKAH01_16359</name>
</gene>
<evidence type="ECO:0000313" key="2">
    <source>
        <dbReference type="Proteomes" id="UP001281614"/>
    </source>
</evidence>